<name>A0A835QJ86_VANPL</name>
<dbReference type="EMBL" id="JADCNM010000008">
    <property type="protein sequence ID" value="KAG0471931.1"/>
    <property type="molecule type" value="Genomic_DNA"/>
</dbReference>
<sequence>MEHYGQPTPPTYDMSAIPVDFPLFLSHGKADVLSDVDDVRHFLGVVDGHDGVNLAVQYLEDYAHADFIMAVNAKQIVYEPLMAFFNLH</sequence>
<dbReference type="AlphaFoldDB" id="A0A835QJ86"/>
<gene>
    <name evidence="2" type="ORF">HPP92_016477</name>
    <name evidence="1" type="ORF">HPP92_017013</name>
</gene>
<dbReference type="PANTHER" id="PTHR11005">
    <property type="entry name" value="LYSOSOMAL ACID LIPASE-RELATED"/>
    <property type="match status" value="1"/>
</dbReference>
<dbReference type="SUPFAM" id="SSF53474">
    <property type="entry name" value="alpha/beta-Hydrolases"/>
    <property type="match status" value="1"/>
</dbReference>
<dbReference type="Proteomes" id="UP000636800">
    <property type="component" value="Unassembled WGS sequence"/>
</dbReference>
<evidence type="ECO:0000313" key="2">
    <source>
        <dbReference type="EMBL" id="KAG0471931.1"/>
    </source>
</evidence>
<proteinExistence type="predicted"/>
<dbReference type="InterPro" id="IPR029058">
    <property type="entry name" value="AB_hydrolase_fold"/>
</dbReference>
<evidence type="ECO:0008006" key="5">
    <source>
        <dbReference type="Google" id="ProtNLM"/>
    </source>
</evidence>
<dbReference type="Gene3D" id="3.40.50.1820">
    <property type="entry name" value="alpha/beta hydrolase"/>
    <property type="match status" value="1"/>
</dbReference>
<evidence type="ECO:0000313" key="4">
    <source>
        <dbReference type="Proteomes" id="UP000639772"/>
    </source>
</evidence>
<organism evidence="2 4">
    <name type="scientific">Vanilla planifolia</name>
    <name type="common">Vanilla</name>
    <dbReference type="NCBI Taxonomy" id="51239"/>
    <lineage>
        <taxon>Eukaryota</taxon>
        <taxon>Viridiplantae</taxon>
        <taxon>Streptophyta</taxon>
        <taxon>Embryophyta</taxon>
        <taxon>Tracheophyta</taxon>
        <taxon>Spermatophyta</taxon>
        <taxon>Magnoliopsida</taxon>
        <taxon>Liliopsida</taxon>
        <taxon>Asparagales</taxon>
        <taxon>Orchidaceae</taxon>
        <taxon>Vanilloideae</taxon>
        <taxon>Vanilleae</taxon>
        <taxon>Vanilla</taxon>
    </lineage>
</organism>
<accession>A0A835QJ86</accession>
<dbReference type="OrthoDB" id="9974421at2759"/>
<evidence type="ECO:0000313" key="3">
    <source>
        <dbReference type="Proteomes" id="UP000636800"/>
    </source>
</evidence>
<protein>
    <recommendedName>
        <fullName evidence="5">Triacylglycerol lipase</fullName>
    </recommendedName>
</protein>
<comment type="caution">
    <text evidence="2">The sequence shown here is derived from an EMBL/GenBank/DDBJ whole genome shotgun (WGS) entry which is preliminary data.</text>
</comment>
<dbReference type="EMBL" id="JADCNL010000008">
    <property type="protein sequence ID" value="KAG0470313.1"/>
    <property type="molecule type" value="Genomic_DNA"/>
</dbReference>
<reference evidence="3 4" key="1">
    <citation type="journal article" date="2020" name="Nat. Food">
        <title>A phased Vanilla planifolia genome enables genetic improvement of flavour and production.</title>
        <authorList>
            <person name="Hasing T."/>
            <person name="Tang H."/>
            <person name="Brym M."/>
            <person name="Khazi F."/>
            <person name="Huang T."/>
            <person name="Chambers A.H."/>
        </authorList>
    </citation>
    <scope>NUCLEOTIDE SEQUENCE [LARGE SCALE GENOMIC DNA]</scope>
    <source>
        <tissue evidence="2">Leaf</tissue>
    </source>
</reference>
<keyword evidence="3" id="KW-1185">Reference proteome</keyword>
<dbReference type="Proteomes" id="UP000639772">
    <property type="component" value="Unassembled WGS sequence"/>
</dbReference>
<evidence type="ECO:0000313" key="1">
    <source>
        <dbReference type="EMBL" id="KAG0470313.1"/>
    </source>
</evidence>